<feature type="chain" id="PRO_5031417248" evidence="7">
    <location>
        <begin position="21"/>
        <end position="408"/>
    </location>
</feature>
<dbReference type="PROSITE" id="PS00135">
    <property type="entry name" value="TRYPSIN_SER"/>
    <property type="match status" value="1"/>
</dbReference>
<evidence type="ECO:0000256" key="5">
    <source>
        <dbReference type="ARBA" id="ARBA00023157"/>
    </source>
</evidence>
<protein>
    <submittedName>
        <fullName evidence="9">Serine protease</fullName>
    </submittedName>
</protein>
<dbReference type="PANTHER" id="PTHR24264">
    <property type="entry name" value="TRYPSIN-RELATED"/>
    <property type="match status" value="1"/>
</dbReference>
<dbReference type="RefSeq" id="WP_171362037.1">
    <property type="nucleotide sequence ID" value="NZ_VTXC01000059.1"/>
</dbReference>
<dbReference type="PANTHER" id="PTHR24264:SF65">
    <property type="entry name" value="SRCR DOMAIN-CONTAINING PROTEIN"/>
    <property type="match status" value="1"/>
</dbReference>
<dbReference type="PROSITE" id="PS00134">
    <property type="entry name" value="TRYPSIN_HIS"/>
    <property type="match status" value="1"/>
</dbReference>
<reference evidence="9 10" key="1">
    <citation type="submission" date="2019-09" db="EMBL/GenBank/DDBJ databases">
        <title>Draft genome sequencing and comparative genomics of hatchery-associated Vibrios.</title>
        <authorList>
            <person name="Kehlet-Delgado H."/>
            <person name="Mueller R.S."/>
        </authorList>
    </citation>
    <scope>NUCLEOTIDE SEQUENCE [LARGE SCALE GENOMIC DNA]</scope>
    <source>
        <strain evidence="9 10">99-46-Y</strain>
    </source>
</reference>
<dbReference type="InterPro" id="IPR033116">
    <property type="entry name" value="TRYPSIN_SER"/>
</dbReference>
<evidence type="ECO:0000256" key="1">
    <source>
        <dbReference type="ARBA" id="ARBA00004613"/>
    </source>
</evidence>
<dbReference type="PROSITE" id="PS50240">
    <property type="entry name" value="TRYPSIN_DOM"/>
    <property type="match status" value="1"/>
</dbReference>
<dbReference type="Pfam" id="PF00089">
    <property type="entry name" value="Trypsin"/>
    <property type="match status" value="1"/>
</dbReference>
<dbReference type="GO" id="GO:0005615">
    <property type="term" value="C:extracellular space"/>
    <property type="evidence" value="ECO:0007669"/>
    <property type="project" value="TreeGrafter"/>
</dbReference>
<feature type="signal peptide" evidence="7">
    <location>
        <begin position="1"/>
        <end position="20"/>
    </location>
</feature>
<evidence type="ECO:0000256" key="3">
    <source>
        <dbReference type="ARBA" id="ARBA00022670"/>
    </source>
</evidence>
<name>A0A7Y4EG11_9VIBR</name>
<dbReference type="Gene3D" id="2.40.10.10">
    <property type="entry name" value="Trypsin-like serine proteases"/>
    <property type="match status" value="1"/>
</dbReference>
<keyword evidence="4 6" id="KW-0378">Hydrolase</keyword>
<dbReference type="Proteomes" id="UP000565719">
    <property type="component" value="Unassembled WGS sequence"/>
</dbReference>
<evidence type="ECO:0000256" key="4">
    <source>
        <dbReference type="ARBA" id="ARBA00022801"/>
    </source>
</evidence>
<dbReference type="InterPro" id="IPR043504">
    <property type="entry name" value="Peptidase_S1_PA_chymotrypsin"/>
</dbReference>
<dbReference type="AlphaFoldDB" id="A0A7Y4EG11"/>
<evidence type="ECO:0000256" key="2">
    <source>
        <dbReference type="ARBA" id="ARBA00022525"/>
    </source>
</evidence>
<evidence type="ECO:0000256" key="6">
    <source>
        <dbReference type="RuleBase" id="RU363034"/>
    </source>
</evidence>
<dbReference type="GO" id="GO:0006508">
    <property type="term" value="P:proteolysis"/>
    <property type="evidence" value="ECO:0007669"/>
    <property type="project" value="UniProtKB-KW"/>
</dbReference>
<dbReference type="InterPro" id="IPR018114">
    <property type="entry name" value="TRYPSIN_HIS"/>
</dbReference>
<dbReference type="GO" id="GO:0004252">
    <property type="term" value="F:serine-type endopeptidase activity"/>
    <property type="evidence" value="ECO:0007669"/>
    <property type="project" value="InterPro"/>
</dbReference>
<dbReference type="CDD" id="cd00190">
    <property type="entry name" value="Tryp_SPc"/>
    <property type="match status" value="1"/>
</dbReference>
<dbReference type="SMART" id="SM00020">
    <property type="entry name" value="Tryp_SPc"/>
    <property type="match status" value="1"/>
</dbReference>
<dbReference type="PRINTS" id="PR00722">
    <property type="entry name" value="CHYMOTRYPSIN"/>
</dbReference>
<gene>
    <name evidence="9" type="ORF">F0225_16870</name>
</gene>
<keyword evidence="7" id="KW-0732">Signal</keyword>
<keyword evidence="3 6" id="KW-0645">Protease</keyword>
<accession>A0A7Y4EG11</accession>
<dbReference type="SUPFAM" id="SSF50494">
    <property type="entry name" value="Trypsin-like serine proteases"/>
    <property type="match status" value="1"/>
</dbReference>
<keyword evidence="2" id="KW-0964">Secreted</keyword>
<dbReference type="FunFam" id="2.40.10.10:FF:000068">
    <property type="entry name" value="transmembrane protease serine 2"/>
    <property type="match status" value="1"/>
</dbReference>
<dbReference type="InterPro" id="IPR050127">
    <property type="entry name" value="Serine_Proteases_S1"/>
</dbReference>
<comment type="caution">
    <text evidence="9">The sequence shown here is derived from an EMBL/GenBank/DDBJ whole genome shotgun (WGS) entry which is preliminary data.</text>
</comment>
<dbReference type="EMBL" id="VTXC01000059">
    <property type="protein sequence ID" value="NOH72993.1"/>
    <property type="molecule type" value="Genomic_DNA"/>
</dbReference>
<dbReference type="FunFam" id="2.40.10.10:FF:000002">
    <property type="entry name" value="Transmembrane protease serine"/>
    <property type="match status" value="1"/>
</dbReference>
<comment type="subcellular location">
    <subcellularLocation>
        <location evidence="1">Secreted</location>
    </subcellularLocation>
</comment>
<evidence type="ECO:0000256" key="7">
    <source>
        <dbReference type="SAM" id="SignalP"/>
    </source>
</evidence>
<organism evidence="9 10">
    <name type="scientific">Vibrio pectenicida</name>
    <dbReference type="NCBI Taxonomy" id="62763"/>
    <lineage>
        <taxon>Bacteria</taxon>
        <taxon>Pseudomonadati</taxon>
        <taxon>Pseudomonadota</taxon>
        <taxon>Gammaproteobacteria</taxon>
        <taxon>Vibrionales</taxon>
        <taxon>Vibrionaceae</taxon>
        <taxon>Vibrio</taxon>
    </lineage>
</organism>
<evidence type="ECO:0000313" key="10">
    <source>
        <dbReference type="Proteomes" id="UP000565719"/>
    </source>
</evidence>
<evidence type="ECO:0000313" key="9">
    <source>
        <dbReference type="EMBL" id="NOH72993.1"/>
    </source>
</evidence>
<evidence type="ECO:0000259" key="8">
    <source>
        <dbReference type="PROSITE" id="PS50240"/>
    </source>
</evidence>
<feature type="domain" description="Peptidase S1" evidence="8">
    <location>
        <begin position="34"/>
        <end position="273"/>
    </location>
</feature>
<dbReference type="InterPro" id="IPR001254">
    <property type="entry name" value="Trypsin_dom"/>
</dbReference>
<keyword evidence="6" id="KW-0720">Serine protease</keyword>
<dbReference type="InterPro" id="IPR001314">
    <property type="entry name" value="Peptidase_S1A"/>
</dbReference>
<dbReference type="InterPro" id="IPR009003">
    <property type="entry name" value="Peptidase_S1_PA"/>
</dbReference>
<keyword evidence="5" id="KW-1015">Disulfide bond</keyword>
<sequence length="408" mass="42919">MHKNLMVLAVSSCLPLVSVADELKMPENGTASRIIGGTTTGKNDWPFMAALVTKSTTDSHRGQFCGASFIGGRYILTAAHCVEGQKSSNFDVAVGTHDLTHISIEGQRVGVSSYYMHQGYSNYANDIAIVELEREIVAPQVGLASETEVNNLNSGDTLTVTGWGNQDTSSFFGSFPNTLYKVDLPYVDRGTCQNLGGSYSSIGDDAICAGDLAGGKDSCQGDSGGPLVVKDGTNYKQVGVVSWGAGCGKPNALGVYANVGHFETNGWIERNTTGVSYTQNTIFETRSGEHDINLPIRNFSAEAFTVTNVTVPAGVTLVTNNCTATLNTSDDCSIDVKVDASVALGNSDRTTIEVSTDHPIAGDLSMNIVYAEPKSQGSGGGKGGSVSLAMAFLALFGFALRAREQRNA</sequence>
<proteinExistence type="predicted"/>